<sequence length="318" mass="36023">MQRHPPDCPACAANRAALLKNAIPTHVCAAQQLTDRKLHHKQPLRPPLRQLSCSQLNANLNKPSQPQPLPSVRRARVLPPHQAGLKTFTTLVADKLRHFRCIQHTVLADTLVNEALQTYSNSNPCYDLMTIDKNIRRRTYDALNVFASMGIVLRRGKIVEWKGHSALFHHVRQCACEKASPTPTAHAHAQSCCHARMLSITRSIQTLRRNIERKRSYLQTLHRHKQSMCALLSRNLQSDSTRVCAGKYSVSSDLAFRVKSHASTIQLPFVLVVCNTQHRSKPSNIHLSEDRLTVGLTLDSPFRVLHDYTVVDRIMTRK</sequence>
<evidence type="ECO:0000256" key="3">
    <source>
        <dbReference type="ARBA" id="ARBA00023015"/>
    </source>
</evidence>
<dbReference type="InterPro" id="IPR003316">
    <property type="entry name" value="E2F_WHTH_DNA-bd_dom"/>
</dbReference>
<reference evidence="9 10" key="1">
    <citation type="journal article" date="2018" name="Mol. Biol. Evol.">
        <title>Analysis of the draft genome of the red seaweed Gracilariopsis chorda provides insights into genome size evolution in Rhodophyta.</title>
        <authorList>
            <person name="Lee J."/>
            <person name="Yang E.C."/>
            <person name="Graf L."/>
            <person name="Yang J.H."/>
            <person name="Qiu H."/>
            <person name="Zel Zion U."/>
            <person name="Chan C.X."/>
            <person name="Stephens T.G."/>
            <person name="Weber A.P.M."/>
            <person name="Boo G.H."/>
            <person name="Boo S.M."/>
            <person name="Kim K.M."/>
            <person name="Shin Y."/>
            <person name="Jung M."/>
            <person name="Lee S.J."/>
            <person name="Yim H.S."/>
            <person name="Lee J.H."/>
            <person name="Bhattacharya D."/>
            <person name="Yoon H.S."/>
        </authorList>
    </citation>
    <scope>NUCLEOTIDE SEQUENCE [LARGE SCALE GENOMIC DNA]</scope>
    <source>
        <strain evidence="9 10">SKKU-2015</strain>
        <tissue evidence="9">Whole body</tissue>
    </source>
</reference>
<evidence type="ECO:0000256" key="2">
    <source>
        <dbReference type="ARBA" id="ARBA00010940"/>
    </source>
</evidence>
<dbReference type="InterPro" id="IPR037241">
    <property type="entry name" value="E2F-DP_heterodim"/>
</dbReference>
<evidence type="ECO:0000259" key="8">
    <source>
        <dbReference type="SMART" id="SM01372"/>
    </source>
</evidence>
<keyword evidence="3 7" id="KW-0805">Transcription regulation</keyword>
<dbReference type="GO" id="GO:0005667">
    <property type="term" value="C:transcription regulator complex"/>
    <property type="evidence" value="ECO:0007669"/>
    <property type="project" value="InterPro"/>
</dbReference>
<protein>
    <submittedName>
        <fullName evidence="9">Transcription factor Dp-1</fullName>
    </submittedName>
</protein>
<dbReference type="InterPro" id="IPR038168">
    <property type="entry name" value="TF_DP_C_sf"/>
</dbReference>
<dbReference type="PANTHER" id="PTHR12548:SF9">
    <property type="entry name" value="TRANSCRIPTION FACTOR DP"/>
    <property type="match status" value="1"/>
</dbReference>
<dbReference type="GO" id="GO:0051726">
    <property type="term" value="P:regulation of cell cycle"/>
    <property type="evidence" value="ECO:0007669"/>
    <property type="project" value="InterPro"/>
</dbReference>
<dbReference type="Pfam" id="PF08781">
    <property type="entry name" value="DP"/>
    <property type="match status" value="1"/>
</dbReference>
<organism evidence="9 10">
    <name type="scientific">Gracilariopsis chorda</name>
    <dbReference type="NCBI Taxonomy" id="448386"/>
    <lineage>
        <taxon>Eukaryota</taxon>
        <taxon>Rhodophyta</taxon>
        <taxon>Florideophyceae</taxon>
        <taxon>Rhodymeniophycidae</taxon>
        <taxon>Gracilariales</taxon>
        <taxon>Gracilariaceae</taxon>
        <taxon>Gracilariopsis</taxon>
    </lineage>
</organism>
<dbReference type="GO" id="GO:0000981">
    <property type="term" value="F:DNA-binding transcription factor activity, RNA polymerase II-specific"/>
    <property type="evidence" value="ECO:0007669"/>
    <property type="project" value="TreeGrafter"/>
</dbReference>
<proteinExistence type="inferred from homology"/>
<comment type="similarity">
    <text evidence="2 7">Belongs to the E2F/DP family.</text>
</comment>
<dbReference type="GO" id="GO:0000977">
    <property type="term" value="F:RNA polymerase II transcription regulatory region sequence-specific DNA binding"/>
    <property type="evidence" value="ECO:0007669"/>
    <property type="project" value="TreeGrafter"/>
</dbReference>
<evidence type="ECO:0000313" key="9">
    <source>
        <dbReference type="EMBL" id="PXF41831.1"/>
    </source>
</evidence>
<dbReference type="GO" id="GO:0005634">
    <property type="term" value="C:nucleus"/>
    <property type="evidence" value="ECO:0007669"/>
    <property type="project" value="UniProtKB-SubCell"/>
</dbReference>
<evidence type="ECO:0000313" key="10">
    <source>
        <dbReference type="Proteomes" id="UP000247409"/>
    </source>
</evidence>
<evidence type="ECO:0000256" key="6">
    <source>
        <dbReference type="ARBA" id="ARBA00023242"/>
    </source>
</evidence>
<dbReference type="SMART" id="SM01372">
    <property type="entry name" value="E2F_TDP"/>
    <property type="match status" value="1"/>
</dbReference>
<evidence type="ECO:0000256" key="7">
    <source>
        <dbReference type="RuleBase" id="RU003796"/>
    </source>
</evidence>
<dbReference type="Pfam" id="PF02319">
    <property type="entry name" value="WHD_E2F_TDP"/>
    <property type="match status" value="1"/>
</dbReference>
<gene>
    <name evidence="9" type="ORF">BWQ96_08450</name>
</gene>
<dbReference type="OrthoDB" id="552115at2759"/>
<evidence type="ECO:0000256" key="4">
    <source>
        <dbReference type="ARBA" id="ARBA00023125"/>
    </source>
</evidence>
<evidence type="ECO:0000256" key="5">
    <source>
        <dbReference type="ARBA" id="ARBA00023163"/>
    </source>
</evidence>
<dbReference type="InterPro" id="IPR036388">
    <property type="entry name" value="WH-like_DNA-bd_sf"/>
</dbReference>
<dbReference type="STRING" id="448386.A0A2V3IID4"/>
<name>A0A2V3IID4_9FLOR</name>
<dbReference type="InterPro" id="IPR014889">
    <property type="entry name" value="Transc_factor_DP_C"/>
</dbReference>
<comment type="subcellular location">
    <subcellularLocation>
        <location evidence="1 7">Nucleus</location>
    </subcellularLocation>
</comment>
<dbReference type="InterPro" id="IPR015648">
    <property type="entry name" value="Transcrpt_fac_DP"/>
</dbReference>
<accession>A0A2V3IID4</accession>
<dbReference type="EMBL" id="NBIV01000192">
    <property type="protein sequence ID" value="PXF41831.1"/>
    <property type="molecule type" value="Genomic_DNA"/>
</dbReference>
<dbReference type="Proteomes" id="UP000247409">
    <property type="component" value="Unassembled WGS sequence"/>
</dbReference>
<dbReference type="Gene3D" id="1.20.140.80">
    <property type="entry name" value="Transcription factor DP"/>
    <property type="match status" value="1"/>
</dbReference>
<dbReference type="SUPFAM" id="SSF144074">
    <property type="entry name" value="E2F-DP heterodimerization region"/>
    <property type="match status" value="1"/>
</dbReference>
<evidence type="ECO:0000256" key="1">
    <source>
        <dbReference type="ARBA" id="ARBA00004123"/>
    </source>
</evidence>
<dbReference type="InterPro" id="IPR036390">
    <property type="entry name" value="WH_DNA-bd_sf"/>
</dbReference>
<dbReference type="Gene3D" id="1.10.10.10">
    <property type="entry name" value="Winged helix-like DNA-binding domain superfamily/Winged helix DNA-binding domain"/>
    <property type="match status" value="1"/>
</dbReference>
<keyword evidence="4 7" id="KW-0238">DNA-binding</keyword>
<dbReference type="AlphaFoldDB" id="A0A2V3IID4"/>
<keyword evidence="10" id="KW-1185">Reference proteome</keyword>
<keyword evidence="6 7" id="KW-0539">Nucleus</keyword>
<dbReference type="PANTHER" id="PTHR12548">
    <property type="entry name" value="TRANSCRIPTION FACTOR DP"/>
    <property type="match status" value="1"/>
</dbReference>
<feature type="domain" description="E2F/DP family winged-helix DNA-binding" evidence="8">
    <location>
        <begin position="80"/>
        <end position="163"/>
    </location>
</feature>
<dbReference type="SUPFAM" id="SSF46785">
    <property type="entry name" value="Winged helix' DNA-binding domain"/>
    <property type="match status" value="1"/>
</dbReference>
<comment type="caution">
    <text evidence="9">The sequence shown here is derived from an EMBL/GenBank/DDBJ whole genome shotgun (WGS) entry which is preliminary data.</text>
</comment>
<keyword evidence="5 7" id="KW-0804">Transcription</keyword>